<organism evidence="1">
    <name type="scientific">viral metagenome</name>
    <dbReference type="NCBI Taxonomy" id="1070528"/>
    <lineage>
        <taxon>unclassified sequences</taxon>
        <taxon>metagenomes</taxon>
        <taxon>organismal metagenomes</taxon>
    </lineage>
</organism>
<sequence length="179" mass="18164">MVGYNSESTTANTGLHGVADGGYLTVTIDTNDIEGSVNSGGSIINQYLTSSDRSSQGATAEAQNLELDNVDITFKIVLTGSVTDSDAASVAPTAAVVKAVFGENPLVTPTVPLYQTKVQYDSTPIGQFEVNVLVSIKNIRTVALGASTTATKNIGLAVSSVSPDNVPVGGGLAITGDGL</sequence>
<evidence type="ECO:0000313" key="1">
    <source>
        <dbReference type="EMBL" id="QHT29010.1"/>
    </source>
</evidence>
<protein>
    <recommendedName>
        <fullName evidence="2">Tail protein</fullName>
    </recommendedName>
</protein>
<proteinExistence type="predicted"/>
<dbReference type="EMBL" id="MN738867">
    <property type="protein sequence ID" value="QHT29010.1"/>
    <property type="molecule type" value="Genomic_DNA"/>
</dbReference>
<evidence type="ECO:0008006" key="2">
    <source>
        <dbReference type="Google" id="ProtNLM"/>
    </source>
</evidence>
<name>A0A6C0EL07_9ZZZZ</name>
<reference evidence="1" key="1">
    <citation type="journal article" date="2020" name="Nature">
        <title>Giant virus diversity and host interactions through global metagenomics.</title>
        <authorList>
            <person name="Schulz F."/>
            <person name="Roux S."/>
            <person name="Paez-Espino D."/>
            <person name="Jungbluth S."/>
            <person name="Walsh D.A."/>
            <person name="Denef V.J."/>
            <person name="McMahon K.D."/>
            <person name="Konstantinidis K.T."/>
            <person name="Eloe-Fadrosh E.A."/>
            <person name="Kyrpides N.C."/>
            <person name="Woyke T."/>
        </authorList>
    </citation>
    <scope>NUCLEOTIDE SEQUENCE</scope>
    <source>
        <strain evidence="1">GVMAG-M-3300001351-8</strain>
    </source>
</reference>
<dbReference type="AlphaFoldDB" id="A0A6C0EL07"/>
<accession>A0A6C0EL07</accession>